<dbReference type="Gene3D" id="3.30.300.20">
    <property type="match status" value="2"/>
</dbReference>
<name>A0A1X7A590_9RHOB</name>
<dbReference type="InterPro" id="IPR036102">
    <property type="entry name" value="OsmC/Ohrsf"/>
</dbReference>
<dbReference type="Pfam" id="PF02566">
    <property type="entry name" value="OsmC"/>
    <property type="match status" value="1"/>
</dbReference>
<gene>
    <name evidence="1" type="ORF">ROJ8625_03688</name>
</gene>
<accession>A0A1X7A590</accession>
<evidence type="ECO:0000313" key="1">
    <source>
        <dbReference type="EMBL" id="SLN70900.1"/>
    </source>
</evidence>
<dbReference type="SUPFAM" id="SSF82784">
    <property type="entry name" value="OsmC-like"/>
    <property type="match status" value="2"/>
</dbReference>
<sequence length="400" mass="42493">MPATMPPNVLAESGLPLAFATMTPRLDTFGPPEPRLGTALRASVRSLTVMQKEAIVTSTRFPGRSWRLASDEGAYLGGHDQAPPPLAFLSAGMVASYFAELSALAEARGVPMTGVELVQDNFYWMRGSALKGTMEAGARDVNLEIRAPATNVATLRDLAPDAVAASPLDGLMRAPVESLFTLHHNGAPLGLLHAKPVDGPPVPDPGPALGDLQPDPGDWSALVRGTGEPAPRNEATTTFAGGALTETQDRILHVRVRAHRRSDGMLSIVLHLFNPAGTIFHFISAQDGRAPDAETLICAGIGFCFMTQFGRYSKIAKKNLSSYRIVQDAHFSLAGASDGTGARGTATPLETHVHLHSSENDDFARTALDTAERTCFLHAFCRASLKARIRVTGTDEANAA</sequence>
<dbReference type="InterPro" id="IPR003718">
    <property type="entry name" value="OsmC/Ohr_fam"/>
</dbReference>
<dbReference type="AlphaFoldDB" id="A0A1X7A590"/>
<dbReference type="InterPro" id="IPR015946">
    <property type="entry name" value="KH_dom-like_a/b"/>
</dbReference>
<organism evidence="1 2">
    <name type="scientific">Roseivivax jejudonensis</name>
    <dbReference type="NCBI Taxonomy" id="1529041"/>
    <lineage>
        <taxon>Bacteria</taxon>
        <taxon>Pseudomonadati</taxon>
        <taxon>Pseudomonadota</taxon>
        <taxon>Alphaproteobacteria</taxon>
        <taxon>Rhodobacterales</taxon>
        <taxon>Roseobacteraceae</taxon>
        <taxon>Roseivivax</taxon>
    </lineage>
</organism>
<dbReference type="EMBL" id="FWFK01000008">
    <property type="protein sequence ID" value="SLN70900.1"/>
    <property type="molecule type" value="Genomic_DNA"/>
</dbReference>
<keyword evidence="2" id="KW-1185">Reference proteome</keyword>
<proteinExistence type="predicted"/>
<reference evidence="1 2" key="1">
    <citation type="submission" date="2017-03" db="EMBL/GenBank/DDBJ databases">
        <authorList>
            <person name="Afonso C.L."/>
            <person name="Miller P.J."/>
            <person name="Scott M.A."/>
            <person name="Spackman E."/>
            <person name="Goraichik I."/>
            <person name="Dimitrov K.M."/>
            <person name="Suarez D.L."/>
            <person name="Swayne D.E."/>
        </authorList>
    </citation>
    <scope>NUCLEOTIDE SEQUENCE [LARGE SCALE GENOMIC DNA]</scope>
    <source>
        <strain evidence="1 2">CECT 8625</strain>
    </source>
</reference>
<dbReference type="RefSeq" id="WP_200813339.1">
    <property type="nucleotide sequence ID" value="NZ_FWFK01000008.1"/>
</dbReference>
<evidence type="ECO:0000313" key="2">
    <source>
        <dbReference type="Proteomes" id="UP000193570"/>
    </source>
</evidence>
<protein>
    <submittedName>
        <fullName evidence="1">OsmC-like protein</fullName>
    </submittedName>
</protein>
<dbReference type="Proteomes" id="UP000193570">
    <property type="component" value="Unassembled WGS sequence"/>
</dbReference>